<dbReference type="KEGG" id="sarm:DVA86_07585"/>
<keyword evidence="3" id="KW-0949">S-adenosyl-L-methionine</keyword>
<dbReference type="GO" id="GO:0032259">
    <property type="term" value="P:methylation"/>
    <property type="evidence" value="ECO:0007669"/>
    <property type="project" value="UniProtKB-KW"/>
</dbReference>
<evidence type="ECO:0000256" key="1">
    <source>
        <dbReference type="ARBA" id="ARBA00022603"/>
    </source>
</evidence>
<organism evidence="4 5">
    <name type="scientific">Streptomyces armeniacus</name>
    <dbReference type="NCBI Taxonomy" id="83291"/>
    <lineage>
        <taxon>Bacteria</taxon>
        <taxon>Bacillati</taxon>
        <taxon>Actinomycetota</taxon>
        <taxon>Actinomycetes</taxon>
        <taxon>Kitasatosporales</taxon>
        <taxon>Streptomycetaceae</taxon>
        <taxon>Streptomyces</taxon>
    </lineage>
</organism>
<accession>A0A345XZU5</accession>
<keyword evidence="1 4" id="KW-0489">Methyltransferase</keyword>
<dbReference type="GO" id="GO:0008168">
    <property type="term" value="F:methyltransferase activity"/>
    <property type="evidence" value="ECO:0007669"/>
    <property type="project" value="UniProtKB-KW"/>
</dbReference>
<dbReference type="Proteomes" id="UP000254425">
    <property type="component" value="Chromosome"/>
</dbReference>
<dbReference type="PANTHER" id="PTHR43464:SF19">
    <property type="entry name" value="UBIQUINONE BIOSYNTHESIS O-METHYLTRANSFERASE, MITOCHONDRIAL"/>
    <property type="match status" value="1"/>
</dbReference>
<dbReference type="SUPFAM" id="SSF53335">
    <property type="entry name" value="S-adenosyl-L-methionine-dependent methyltransferases"/>
    <property type="match status" value="1"/>
</dbReference>
<protein>
    <submittedName>
        <fullName evidence="4">Class I SAM-dependent methyltransferase</fullName>
    </submittedName>
</protein>
<dbReference type="AlphaFoldDB" id="A0A345XZU5"/>
<dbReference type="PANTHER" id="PTHR43464">
    <property type="entry name" value="METHYLTRANSFERASE"/>
    <property type="match status" value="1"/>
</dbReference>
<evidence type="ECO:0000256" key="3">
    <source>
        <dbReference type="ARBA" id="ARBA00022691"/>
    </source>
</evidence>
<dbReference type="Gene3D" id="3.40.50.150">
    <property type="entry name" value="Vaccinia Virus protein VP39"/>
    <property type="match status" value="1"/>
</dbReference>
<gene>
    <name evidence="4" type="ORF">DVA86_07585</name>
</gene>
<dbReference type="InterPro" id="IPR029063">
    <property type="entry name" value="SAM-dependent_MTases_sf"/>
</dbReference>
<keyword evidence="2 4" id="KW-0808">Transferase</keyword>
<evidence type="ECO:0000313" key="4">
    <source>
        <dbReference type="EMBL" id="AXK37161.1"/>
    </source>
</evidence>
<reference evidence="4 5" key="1">
    <citation type="submission" date="2018-07" db="EMBL/GenBank/DDBJ databases">
        <title>Draft genome of the type strain Streptomyces armeniacus ATCC 15676.</title>
        <authorList>
            <person name="Labana P."/>
            <person name="Gosse J.T."/>
            <person name="Boddy C.N."/>
        </authorList>
    </citation>
    <scope>NUCLEOTIDE SEQUENCE [LARGE SCALE GENOMIC DNA]</scope>
    <source>
        <strain evidence="4 5">ATCC 15676</strain>
    </source>
</reference>
<evidence type="ECO:0000313" key="5">
    <source>
        <dbReference type="Proteomes" id="UP000254425"/>
    </source>
</evidence>
<name>A0A345XZU5_9ACTN</name>
<dbReference type="RefSeq" id="WP_208876797.1">
    <property type="nucleotide sequence ID" value="NZ_CP031320.1"/>
</dbReference>
<sequence length="230" mass="25029">MADRPAVHGYWEADGASKDFTHALDHELLAAYVPRDARVLDYGCGYGRLTARLAALGYGDVRGVDPSRAMVERGRREHPALDLAHQSALPLPRADGHTDGSYDAALLFVVLNCVPGDADQRAIVRELGRLLRPGGVLYVSDVPVQRDARNVGRYEQHAAHAPEGTPYGVFTTPDGGLFRHHPPGHVRELLHAYGFTVEEERTGTSATLHGHTAGHVQTIARRRNASRATP</sequence>
<proteinExistence type="predicted"/>
<dbReference type="Pfam" id="PF13489">
    <property type="entry name" value="Methyltransf_23"/>
    <property type="match status" value="1"/>
</dbReference>
<dbReference type="EMBL" id="CP031320">
    <property type="protein sequence ID" value="AXK37161.1"/>
    <property type="molecule type" value="Genomic_DNA"/>
</dbReference>
<evidence type="ECO:0000256" key="2">
    <source>
        <dbReference type="ARBA" id="ARBA00022679"/>
    </source>
</evidence>
<keyword evidence="5" id="KW-1185">Reference proteome</keyword>
<dbReference type="CDD" id="cd02440">
    <property type="entry name" value="AdoMet_MTases"/>
    <property type="match status" value="1"/>
</dbReference>